<evidence type="ECO:0000256" key="11">
    <source>
        <dbReference type="ARBA" id="ARBA00022687"/>
    </source>
</evidence>
<evidence type="ECO:0000256" key="22">
    <source>
        <dbReference type="ARBA" id="ARBA00048312"/>
    </source>
</evidence>
<keyword evidence="7" id="KW-0963">Cytoplasm</keyword>
<dbReference type="GO" id="GO:0016055">
    <property type="term" value="P:Wnt signaling pathway"/>
    <property type="evidence" value="ECO:0007669"/>
    <property type="project" value="UniProtKB-KW"/>
</dbReference>
<feature type="transmembrane region" description="Helical" evidence="24">
    <location>
        <begin position="355"/>
        <end position="380"/>
    </location>
</feature>
<comment type="cofactor">
    <cofactor evidence="1">
        <name>Mg(2+)</name>
        <dbReference type="ChEBI" id="CHEBI:18420"/>
    </cofactor>
</comment>
<comment type="caution">
    <text evidence="27">The sequence shown here is derived from an EMBL/GenBank/DDBJ whole genome shotgun (WGS) entry which is preliminary data.</text>
</comment>
<comment type="catalytic activity">
    <reaction evidence="22">
        <text>L-seryl-[protein] + ATP = O-phospho-L-seryl-[protein] + ADP + H(+)</text>
        <dbReference type="Rhea" id="RHEA:17989"/>
        <dbReference type="Rhea" id="RHEA-COMP:9863"/>
        <dbReference type="Rhea" id="RHEA-COMP:11604"/>
        <dbReference type="ChEBI" id="CHEBI:15378"/>
        <dbReference type="ChEBI" id="CHEBI:29999"/>
        <dbReference type="ChEBI" id="CHEBI:30616"/>
        <dbReference type="ChEBI" id="CHEBI:83421"/>
        <dbReference type="ChEBI" id="CHEBI:456216"/>
        <dbReference type="EC" id="2.7.11.24"/>
    </reaction>
</comment>
<dbReference type="PROSITE" id="PS00108">
    <property type="entry name" value="PROTEIN_KINASE_ST"/>
    <property type="match status" value="1"/>
</dbReference>
<keyword evidence="12 23" id="KW-0812">Transmembrane</keyword>
<evidence type="ECO:0000259" key="26">
    <source>
        <dbReference type="PROSITE" id="PS51751"/>
    </source>
</evidence>
<evidence type="ECO:0000313" key="28">
    <source>
        <dbReference type="Proteomes" id="UP000710432"/>
    </source>
</evidence>
<dbReference type="GO" id="GO:0016020">
    <property type="term" value="C:membrane"/>
    <property type="evidence" value="ECO:0007669"/>
    <property type="project" value="UniProtKB-SubCell"/>
</dbReference>
<keyword evidence="16" id="KW-0067">ATP-binding</keyword>
<keyword evidence="10" id="KW-0808">Transferase</keyword>
<feature type="domain" description="Protein kinase" evidence="25">
    <location>
        <begin position="1"/>
        <end position="206"/>
    </location>
</feature>
<dbReference type="InterPro" id="IPR008271">
    <property type="entry name" value="Ser/Thr_kinase_AS"/>
</dbReference>
<dbReference type="InterPro" id="IPR050117">
    <property type="entry name" value="MAPK"/>
</dbReference>
<dbReference type="EMBL" id="JAATJU010022200">
    <property type="protein sequence ID" value="KAH0511368.1"/>
    <property type="molecule type" value="Genomic_DNA"/>
</dbReference>
<dbReference type="GO" id="GO:0046872">
    <property type="term" value="F:metal ion binding"/>
    <property type="evidence" value="ECO:0007669"/>
    <property type="project" value="UniProtKB-KW"/>
</dbReference>
<evidence type="ECO:0000256" key="14">
    <source>
        <dbReference type="ARBA" id="ARBA00022741"/>
    </source>
</evidence>
<dbReference type="SMART" id="SM00220">
    <property type="entry name" value="S_TKc"/>
    <property type="match status" value="1"/>
</dbReference>
<evidence type="ECO:0000256" key="8">
    <source>
        <dbReference type="ARBA" id="ARBA00022527"/>
    </source>
</evidence>
<dbReference type="Gene3D" id="1.10.510.10">
    <property type="entry name" value="Transferase(Phosphotransferase) domain 1"/>
    <property type="match status" value="1"/>
</dbReference>
<evidence type="ECO:0000256" key="4">
    <source>
        <dbReference type="ARBA" id="ARBA00004496"/>
    </source>
</evidence>
<evidence type="ECO:0000256" key="7">
    <source>
        <dbReference type="ARBA" id="ARBA00022490"/>
    </source>
</evidence>
<dbReference type="GO" id="GO:0005524">
    <property type="term" value="F:ATP binding"/>
    <property type="evidence" value="ECO:0007669"/>
    <property type="project" value="UniProtKB-KW"/>
</dbReference>
<evidence type="ECO:0000256" key="23">
    <source>
        <dbReference type="PROSITE-ProRule" id="PRU01087"/>
    </source>
</evidence>
<comment type="similarity">
    <text evidence="5">Belongs to the protein kinase superfamily. CMGC Ser/Thr protein kinase family. MAP kinase subfamily.</text>
</comment>
<keyword evidence="15 27" id="KW-0418">Kinase</keyword>
<dbReference type="EC" id="2.7.11.24" evidence="6"/>
<feature type="transmembrane region" description="Helical" evidence="24">
    <location>
        <begin position="392"/>
        <end position="411"/>
    </location>
</feature>
<evidence type="ECO:0000256" key="21">
    <source>
        <dbReference type="ARBA" id="ARBA00047592"/>
    </source>
</evidence>
<gene>
    <name evidence="27" type="ORF">LTLLF_147855</name>
</gene>
<evidence type="ECO:0000256" key="15">
    <source>
        <dbReference type="ARBA" id="ARBA00022777"/>
    </source>
</evidence>
<dbReference type="SUPFAM" id="SSF56112">
    <property type="entry name" value="Protein kinase-like (PK-like)"/>
    <property type="match status" value="1"/>
</dbReference>
<comment type="subcellular location">
    <subcellularLocation>
        <location evidence="4">Cytoplasm</location>
    </subcellularLocation>
    <subcellularLocation>
        <location evidence="3">Membrane</location>
        <topology evidence="3">Multi-pass membrane protein</topology>
    </subcellularLocation>
    <subcellularLocation>
        <location evidence="2">Nucleus</location>
    </subcellularLocation>
</comment>
<comment type="catalytic activity">
    <reaction evidence="21">
        <text>L-threonyl-[protein] + ATP = O-phospho-L-threonyl-[protein] + ADP + H(+)</text>
        <dbReference type="Rhea" id="RHEA:46608"/>
        <dbReference type="Rhea" id="RHEA-COMP:11060"/>
        <dbReference type="Rhea" id="RHEA-COMP:11605"/>
        <dbReference type="ChEBI" id="CHEBI:15378"/>
        <dbReference type="ChEBI" id="CHEBI:30013"/>
        <dbReference type="ChEBI" id="CHEBI:30616"/>
        <dbReference type="ChEBI" id="CHEBI:61977"/>
        <dbReference type="ChEBI" id="CHEBI:456216"/>
        <dbReference type="EC" id="2.7.11.24"/>
    </reaction>
</comment>
<dbReference type="AlphaFoldDB" id="A0A8J6GKE9"/>
<keyword evidence="20" id="KW-0539">Nucleus</keyword>
<evidence type="ECO:0000256" key="3">
    <source>
        <dbReference type="ARBA" id="ARBA00004141"/>
    </source>
</evidence>
<evidence type="ECO:0000256" key="13">
    <source>
        <dbReference type="ARBA" id="ARBA00022723"/>
    </source>
</evidence>
<dbReference type="Proteomes" id="UP000710432">
    <property type="component" value="Unassembled WGS sequence"/>
</dbReference>
<name>A0A8J6GKE9_MICOH</name>
<evidence type="ECO:0000256" key="20">
    <source>
        <dbReference type="ARBA" id="ARBA00023242"/>
    </source>
</evidence>
<dbReference type="InterPro" id="IPR033118">
    <property type="entry name" value="EXPERA"/>
</dbReference>
<organism evidence="27 28">
    <name type="scientific">Microtus ochrogaster</name>
    <name type="common">Prairie vole</name>
    <dbReference type="NCBI Taxonomy" id="79684"/>
    <lineage>
        <taxon>Eukaryota</taxon>
        <taxon>Metazoa</taxon>
        <taxon>Chordata</taxon>
        <taxon>Craniata</taxon>
        <taxon>Vertebrata</taxon>
        <taxon>Euteleostomi</taxon>
        <taxon>Mammalia</taxon>
        <taxon>Eutheria</taxon>
        <taxon>Euarchontoglires</taxon>
        <taxon>Glires</taxon>
        <taxon>Rodentia</taxon>
        <taxon>Myomorpha</taxon>
        <taxon>Muroidea</taxon>
        <taxon>Cricetidae</taxon>
        <taxon>Arvicolinae</taxon>
        <taxon>Microtus</taxon>
    </lineage>
</organism>
<reference evidence="27" key="1">
    <citation type="submission" date="2020-03" db="EMBL/GenBank/DDBJ databases">
        <title>Studies in the Genomics of Life Span.</title>
        <authorList>
            <person name="Glass D."/>
        </authorList>
    </citation>
    <scope>NUCLEOTIDE SEQUENCE</scope>
    <source>
        <strain evidence="27">LTLLF</strain>
        <tissue evidence="27">Muscle</tissue>
    </source>
</reference>
<dbReference type="InterPro" id="IPR011009">
    <property type="entry name" value="Kinase-like_dom_sf"/>
</dbReference>
<evidence type="ECO:0000256" key="2">
    <source>
        <dbReference type="ARBA" id="ARBA00004123"/>
    </source>
</evidence>
<dbReference type="FunFam" id="1.10.510.10:FF:000162">
    <property type="entry name" value="Mitogen-activated protein kinase"/>
    <property type="match status" value="1"/>
</dbReference>
<accession>A0A8J6GKE9</accession>
<keyword evidence="19 23" id="KW-0472">Membrane</keyword>
<evidence type="ECO:0000256" key="24">
    <source>
        <dbReference type="SAM" id="Phobius"/>
    </source>
</evidence>
<evidence type="ECO:0000256" key="12">
    <source>
        <dbReference type="ARBA" id="ARBA00022692"/>
    </source>
</evidence>
<keyword evidence="8" id="KW-0723">Serine/threonine-protein kinase</keyword>
<evidence type="ECO:0000259" key="25">
    <source>
        <dbReference type="PROSITE" id="PS50011"/>
    </source>
</evidence>
<dbReference type="PANTHER" id="PTHR24055">
    <property type="entry name" value="MITOGEN-ACTIVATED PROTEIN KINASE"/>
    <property type="match status" value="1"/>
</dbReference>
<evidence type="ECO:0000256" key="16">
    <source>
        <dbReference type="ARBA" id="ARBA00022840"/>
    </source>
</evidence>
<feature type="transmembrane region" description="Helical" evidence="24">
    <location>
        <begin position="431"/>
        <end position="453"/>
    </location>
</feature>
<keyword evidence="9" id="KW-0597">Phosphoprotein</keyword>
<evidence type="ECO:0000256" key="19">
    <source>
        <dbReference type="ARBA" id="ARBA00023136"/>
    </source>
</evidence>
<protein>
    <recommendedName>
        <fullName evidence="6">mitogen-activated protein kinase</fullName>
        <ecNumber evidence="6">2.7.11.24</ecNumber>
    </recommendedName>
</protein>
<keyword evidence="17" id="KW-0460">Magnesium</keyword>
<sequence length="467" mass="53770">MQSDLHKIIVSPQPLSSDHVKVFLYQILRGLKYLHSAGILHRDIKPGNLLVNSNCVLKICDFGLARVEELDESRHMTQEVVTQYYRAPEILMGSRHYSNAIDIWSVGCIFAELLGRRILFQAQSPIQQLDLITDLLGTPSLEAMRTACEGAKAHILRGPHKQPSLPVLYTLSSQATHEAVHLLCRMLVFDPSKRISAKDALAHPYLDEGRLRYHTCMCKCCFSTSTGRVYTSDFEPVTNPKFDDTFEKNLSSVRQVKEIIHQFILEQQKGNRVPLCINPQSAAFKSFIRTNMGAVAARRCVEWLLGLYFLSHIPITLFIDLQAVLPAELYPQEFSNLLRWYSKEFKDPLMQDPPVWFKSFVFCELVFQLPFFPIAAYAFFKGSCRWIRIPAIIYAVHTITTLIPILYTFLLEDFSKAVAFKGVRPENFRERLTLIGVYVPYLIIPIILLLFMLRNPYYKNEEKRKKK</sequence>
<keyword evidence="18 23" id="KW-1133">Transmembrane helix</keyword>
<proteinExistence type="inferred from homology"/>
<dbReference type="GO" id="GO:0004707">
    <property type="term" value="F:MAP kinase activity"/>
    <property type="evidence" value="ECO:0007669"/>
    <property type="project" value="UniProtKB-EC"/>
</dbReference>
<evidence type="ECO:0000256" key="1">
    <source>
        <dbReference type="ARBA" id="ARBA00001946"/>
    </source>
</evidence>
<dbReference type="GO" id="GO:0005634">
    <property type="term" value="C:nucleus"/>
    <property type="evidence" value="ECO:0007669"/>
    <property type="project" value="UniProtKB-SubCell"/>
</dbReference>
<dbReference type="Pfam" id="PF00069">
    <property type="entry name" value="Pkinase"/>
    <property type="match status" value="1"/>
</dbReference>
<evidence type="ECO:0000256" key="10">
    <source>
        <dbReference type="ARBA" id="ARBA00022679"/>
    </source>
</evidence>
<evidence type="ECO:0000256" key="17">
    <source>
        <dbReference type="ARBA" id="ARBA00022842"/>
    </source>
</evidence>
<keyword evidence="14" id="KW-0547">Nucleotide-binding</keyword>
<dbReference type="PROSITE" id="PS50011">
    <property type="entry name" value="PROTEIN_KINASE_DOM"/>
    <property type="match status" value="1"/>
</dbReference>
<feature type="domain" description="EXPERA" evidence="26">
    <location>
        <begin position="301"/>
        <end position="449"/>
    </location>
</feature>
<dbReference type="InterPro" id="IPR000719">
    <property type="entry name" value="Prot_kinase_dom"/>
</dbReference>
<evidence type="ECO:0000256" key="6">
    <source>
        <dbReference type="ARBA" id="ARBA00012411"/>
    </source>
</evidence>
<feature type="transmembrane region" description="Helical" evidence="24">
    <location>
        <begin position="303"/>
        <end position="325"/>
    </location>
</feature>
<evidence type="ECO:0000256" key="18">
    <source>
        <dbReference type="ARBA" id="ARBA00022989"/>
    </source>
</evidence>
<evidence type="ECO:0000313" key="27">
    <source>
        <dbReference type="EMBL" id="KAH0511368.1"/>
    </source>
</evidence>
<evidence type="ECO:0000256" key="9">
    <source>
        <dbReference type="ARBA" id="ARBA00022553"/>
    </source>
</evidence>
<evidence type="ECO:0000256" key="5">
    <source>
        <dbReference type="ARBA" id="ARBA00008832"/>
    </source>
</evidence>
<dbReference type="GO" id="GO:0005737">
    <property type="term" value="C:cytoplasm"/>
    <property type="evidence" value="ECO:0007669"/>
    <property type="project" value="UniProtKB-SubCell"/>
</dbReference>
<keyword evidence="13" id="KW-0479">Metal-binding</keyword>
<dbReference type="PROSITE" id="PS51751">
    <property type="entry name" value="EXPERA"/>
    <property type="match status" value="1"/>
</dbReference>
<dbReference type="Pfam" id="PF05241">
    <property type="entry name" value="EBP"/>
    <property type="match status" value="1"/>
</dbReference>
<keyword evidence="11" id="KW-0879">Wnt signaling pathway</keyword>